<evidence type="ECO:0000313" key="1">
    <source>
        <dbReference type="EMBL" id="PLR28063.1"/>
    </source>
</evidence>
<accession>A0A2N5DPR5</accession>
<dbReference type="GO" id="GO:0004519">
    <property type="term" value="F:endonuclease activity"/>
    <property type="evidence" value="ECO:0007669"/>
    <property type="project" value="UniProtKB-KW"/>
</dbReference>
<dbReference type="Proteomes" id="UP000234479">
    <property type="component" value="Unassembled WGS sequence"/>
</dbReference>
<name>A0A2N5DPR5_9CAUL</name>
<dbReference type="AlphaFoldDB" id="A0A2N5DPR5"/>
<comment type="caution">
    <text evidence="1">The sequence shown here is derived from an EMBL/GenBank/DDBJ whole genome shotgun (WGS) entry which is preliminary data.</text>
</comment>
<sequence>MIPDDLRAALLANGHRPDAGDRVPLVKLFNPVGPGRWLICEMLPDEDTLFGLCDLDQGAPELGYVSLSELAAVRLPLGSVFAEGMVRLMAAADAPPS</sequence>
<organism evidence="1 2">
    <name type="scientific">Caulobacter zeae</name>
    <dbReference type="NCBI Taxonomy" id="2055137"/>
    <lineage>
        <taxon>Bacteria</taxon>
        <taxon>Pseudomonadati</taxon>
        <taxon>Pseudomonadota</taxon>
        <taxon>Alphaproteobacteria</taxon>
        <taxon>Caulobacterales</taxon>
        <taxon>Caulobacteraceae</taxon>
        <taxon>Caulobacter</taxon>
    </lineage>
</organism>
<dbReference type="OrthoDB" id="1070337at2"/>
<reference evidence="1 2" key="1">
    <citation type="submission" date="2017-12" db="EMBL/GenBank/DDBJ databases">
        <title>The genome sequence of Caulobacter sp. 410.</title>
        <authorList>
            <person name="Gao J."/>
            <person name="Mao X."/>
            <person name="Sun J."/>
        </authorList>
    </citation>
    <scope>NUCLEOTIDE SEQUENCE [LARGE SCALE GENOMIC DNA]</scope>
    <source>
        <strain evidence="1 2">410</strain>
    </source>
</reference>
<keyword evidence="2" id="KW-1185">Reference proteome</keyword>
<proteinExistence type="predicted"/>
<gene>
    <name evidence="1" type="ORF">SGCZBJ_06175</name>
</gene>
<evidence type="ECO:0000313" key="2">
    <source>
        <dbReference type="Proteomes" id="UP000234479"/>
    </source>
</evidence>
<dbReference type="Pfam" id="PF11171">
    <property type="entry name" value="DUF2958"/>
    <property type="match status" value="1"/>
</dbReference>
<keyword evidence="1" id="KW-0540">Nuclease</keyword>
<dbReference type="InterPro" id="IPR021341">
    <property type="entry name" value="DUF2958"/>
</dbReference>
<dbReference type="EMBL" id="PJRS01000011">
    <property type="protein sequence ID" value="PLR28063.1"/>
    <property type="molecule type" value="Genomic_DNA"/>
</dbReference>
<protein>
    <submittedName>
        <fullName evidence="1">Single-stranded DNA endonuclease</fullName>
    </submittedName>
</protein>
<keyword evidence="1" id="KW-0378">Hydrolase</keyword>
<keyword evidence="1" id="KW-0255">Endonuclease</keyword>